<comment type="caution">
    <text evidence="3">The sequence shown here is derived from an EMBL/GenBank/DDBJ whole genome shotgun (WGS) entry which is preliminary data.</text>
</comment>
<evidence type="ECO:0000256" key="1">
    <source>
        <dbReference type="SAM" id="MobiDB-lite"/>
    </source>
</evidence>
<evidence type="ECO:0000313" key="3">
    <source>
        <dbReference type="EMBL" id="MBO9154146.1"/>
    </source>
</evidence>
<reference evidence="4" key="1">
    <citation type="submission" date="2021-03" db="EMBL/GenBank/DDBJ databases">
        <title>Assistant Professor.</title>
        <authorList>
            <person name="Huq M.A."/>
        </authorList>
    </citation>
    <scope>NUCLEOTIDE SEQUENCE [LARGE SCALE GENOMIC DNA]</scope>
    <source>
        <strain evidence="4">MAH-28</strain>
    </source>
</reference>
<evidence type="ECO:0000313" key="4">
    <source>
        <dbReference type="Proteomes" id="UP000679126"/>
    </source>
</evidence>
<name>A0ABS3YHI8_9BACT</name>
<dbReference type="EMBL" id="JAGHKP010000003">
    <property type="protein sequence ID" value="MBO9154146.1"/>
    <property type="molecule type" value="Genomic_DNA"/>
</dbReference>
<feature type="transmembrane region" description="Helical" evidence="2">
    <location>
        <begin position="19"/>
        <end position="37"/>
    </location>
</feature>
<feature type="region of interest" description="Disordered" evidence="1">
    <location>
        <begin position="44"/>
        <end position="70"/>
    </location>
</feature>
<keyword evidence="2" id="KW-1133">Transmembrane helix</keyword>
<keyword evidence="4" id="KW-1185">Reference proteome</keyword>
<keyword evidence="2" id="KW-0812">Transmembrane</keyword>
<dbReference type="RefSeq" id="WP_209147265.1">
    <property type="nucleotide sequence ID" value="NZ_JAGHKP010000003.1"/>
</dbReference>
<accession>A0ABS3YHI8</accession>
<proteinExistence type="predicted"/>
<dbReference type="Proteomes" id="UP000679126">
    <property type="component" value="Unassembled WGS sequence"/>
</dbReference>
<dbReference type="CDD" id="cd12087">
    <property type="entry name" value="TM_EGFR-like"/>
    <property type="match status" value="1"/>
</dbReference>
<sequence>MAPVLGGIPKPFTMGIPDIMLLMLIVLAAIALVVFFIRRNRRDRKELFPPGPDDPVEVNKTITKERDDEL</sequence>
<evidence type="ECO:0000256" key="2">
    <source>
        <dbReference type="SAM" id="Phobius"/>
    </source>
</evidence>
<keyword evidence="2" id="KW-0472">Membrane</keyword>
<gene>
    <name evidence="3" type="ORF">J7I43_18110</name>
</gene>
<evidence type="ECO:0008006" key="5">
    <source>
        <dbReference type="Google" id="ProtNLM"/>
    </source>
</evidence>
<protein>
    <recommendedName>
        <fullName evidence="5">LPXTG cell wall anchor domain-containing protein</fullName>
    </recommendedName>
</protein>
<organism evidence="3 4">
    <name type="scientific">Chitinophaga chungangae</name>
    <dbReference type="NCBI Taxonomy" id="2821488"/>
    <lineage>
        <taxon>Bacteria</taxon>
        <taxon>Pseudomonadati</taxon>
        <taxon>Bacteroidota</taxon>
        <taxon>Chitinophagia</taxon>
        <taxon>Chitinophagales</taxon>
        <taxon>Chitinophagaceae</taxon>
        <taxon>Chitinophaga</taxon>
    </lineage>
</organism>